<evidence type="ECO:0000313" key="2">
    <source>
        <dbReference type="EMBL" id="KUG26087.1"/>
    </source>
</evidence>
<keyword evidence="1" id="KW-1133">Transmembrane helix</keyword>
<sequence length="69" mass="7712">MNINYKKIAKFTLPVFIGALLGYAYYYFIGCNTGSCPITSNPYTTTVYGALIGAIWSFPTKKKSKKENE</sequence>
<proteinExistence type="predicted"/>
<accession>A0A0W8FYT4</accession>
<keyword evidence="1" id="KW-0472">Membrane</keyword>
<name>A0A0W8FYT4_9ZZZZ</name>
<reference evidence="2" key="1">
    <citation type="journal article" date="2015" name="Proc. Natl. Acad. Sci. U.S.A.">
        <title>Networks of energetic and metabolic interactions define dynamics in microbial communities.</title>
        <authorList>
            <person name="Embree M."/>
            <person name="Liu J.K."/>
            <person name="Al-Bassam M.M."/>
            <person name="Zengler K."/>
        </authorList>
    </citation>
    <scope>NUCLEOTIDE SEQUENCE</scope>
</reference>
<keyword evidence="1" id="KW-0812">Transmembrane</keyword>
<dbReference type="InterPro" id="IPR045764">
    <property type="entry name" value="DUF6132"/>
</dbReference>
<evidence type="ECO:0000256" key="1">
    <source>
        <dbReference type="SAM" id="Phobius"/>
    </source>
</evidence>
<feature type="transmembrane region" description="Helical" evidence="1">
    <location>
        <begin position="12"/>
        <end position="29"/>
    </location>
</feature>
<feature type="transmembrane region" description="Helical" evidence="1">
    <location>
        <begin position="41"/>
        <end position="58"/>
    </location>
</feature>
<dbReference type="EMBL" id="LNQE01000539">
    <property type="protein sequence ID" value="KUG26087.1"/>
    <property type="molecule type" value="Genomic_DNA"/>
</dbReference>
<protein>
    <submittedName>
        <fullName evidence="2">Uncharacterized protein</fullName>
    </submittedName>
</protein>
<dbReference type="AlphaFoldDB" id="A0A0W8FYT4"/>
<gene>
    <name evidence="2" type="ORF">ASZ90_004082</name>
</gene>
<dbReference type="Pfam" id="PF19628">
    <property type="entry name" value="DUF6132"/>
    <property type="match status" value="1"/>
</dbReference>
<organism evidence="2">
    <name type="scientific">hydrocarbon metagenome</name>
    <dbReference type="NCBI Taxonomy" id="938273"/>
    <lineage>
        <taxon>unclassified sequences</taxon>
        <taxon>metagenomes</taxon>
        <taxon>ecological metagenomes</taxon>
    </lineage>
</organism>
<comment type="caution">
    <text evidence="2">The sequence shown here is derived from an EMBL/GenBank/DDBJ whole genome shotgun (WGS) entry which is preliminary data.</text>
</comment>